<sequence>MSSFTGVSIVEDHEGCSCNTSAVDPGTDIGYHLFMVKGYSRTKELLSIGESINTGPFIVGGHDWLIEYYPNGAYPSCANFISLYVSLFHDDEKLDARVSFSLVDQVERQTPMYIHATNRACRFDNDVSWGTNKFLTREALERSAHLKGDSFTIRCDIMVRKDHNTEDAGGHGTKVLLSDIDQHFNILLQTKVGADVTFEVSGEMFTAHRCVLAARSKVFMTQLFGPMKEDITTSGVIHVKDMRASVFMALLRFIYTDSCPEIEKDYMEEEEMSQVLEEEQEDGTVEDDENWLQWLQDLFVAADMYDVEQLKRICEMRLSDNLILSSVMSTLALAEQHHCQGLKEACLKFIQVQPPWCLQTVTMSDGWDHVVSTYPSVIKEIFFKLASNQRK</sequence>
<organism evidence="5">
    <name type="scientific">Triticum aestivum</name>
    <name type="common">Wheat</name>
    <dbReference type="NCBI Taxonomy" id="4565"/>
    <lineage>
        <taxon>Eukaryota</taxon>
        <taxon>Viridiplantae</taxon>
        <taxon>Streptophyta</taxon>
        <taxon>Embryophyta</taxon>
        <taxon>Tracheophyta</taxon>
        <taxon>Spermatophyta</taxon>
        <taxon>Magnoliopsida</taxon>
        <taxon>Liliopsida</taxon>
        <taxon>Poales</taxon>
        <taxon>Poaceae</taxon>
        <taxon>BOP clade</taxon>
        <taxon>Pooideae</taxon>
        <taxon>Triticodae</taxon>
        <taxon>Triticeae</taxon>
        <taxon>Triticinae</taxon>
        <taxon>Triticum</taxon>
    </lineage>
</organism>
<dbReference type="OrthoDB" id="6359816at2759"/>
<evidence type="ECO:0000259" key="4">
    <source>
        <dbReference type="PROSITE" id="PS50144"/>
    </source>
</evidence>
<dbReference type="SMR" id="A0A3B6PTZ4"/>
<dbReference type="InterPro" id="IPR000210">
    <property type="entry name" value="BTB/POZ_dom"/>
</dbReference>
<dbReference type="SUPFAM" id="SSF49599">
    <property type="entry name" value="TRAF domain-like"/>
    <property type="match status" value="1"/>
</dbReference>
<feature type="domain" description="BTB" evidence="3">
    <location>
        <begin position="194"/>
        <end position="257"/>
    </location>
</feature>
<dbReference type="Gene3D" id="2.60.210.10">
    <property type="entry name" value="Apoptosis, Tumor Necrosis Factor Receptor Associated Protein 2, Chain A"/>
    <property type="match status" value="1"/>
</dbReference>
<dbReference type="RefSeq" id="XP_044410242.1">
    <property type="nucleotide sequence ID" value="XM_044554307.1"/>
</dbReference>
<dbReference type="KEGG" id="taes:123135248"/>
<dbReference type="Gramene" id="TraesCS6B03G1286500.1">
    <property type="protein sequence ID" value="TraesCS6B03G1286500.1.CDS1"/>
    <property type="gene ID" value="TraesCS6B03G1286500"/>
</dbReference>
<accession>A0A3B6PTZ4</accession>
<evidence type="ECO:0000256" key="2">
    <source>
        <dbReference type="ARBA" id="ARBA00010846"/>
    </source>
</evidence>
<reference evidence="5" key="2">
    <citation type="submission" date="2018-10" db="UniProtKB">
        <authorList>
            <consortium name="EnsemblPlants"/>
        </authorList>
    </citation>
    <scope>IDENTIFICATION</scope>
</reference>
<keyword evidence="6" id="KW-1185">Reference proteome</keyword>
<evidence type="ECO:0000259" key="3">
    <source>
        <dbReference type="PROSITE" id="PS50097"/>
    </source>
</evidence>
<dbReference type="GO" id="GO:0016567">
    <property type="term" value="P:protein ubiquitination"/>
    <property type="evidence" value="ECO:0007669"/>
    <property type="project" value="InterPro"/>
</dbReference>
<dbReference type="InterPro" id="IPR002083">
    <property type="entry name" value="MATH/TRAF_dom"/>
</dbReference>
<dbReference type="Gramene" id="TraesCS6B02G465900.1">
    <property type="protein sequence ID" value="TraesCS6B02G465900.1.cds1"/>
    <property type="gene ID" value="TraesCS6B02G465900"/>
</dbReference>
<dbReference type="Gene3D" id="3.30.710.10">
    <property type="entry name" value="Potassium Channel Kv1.1, Chain A"/>
    <property type="match status" value="1"/>
</dbReference>
<dbReference type="Proteomes" id="UP000019116">
    <property type="component" value="Chromosome 6B"/>
</dbReference>
<proteinExistence type="inferred from homology"/>
<evidence type="ECO:0000313" key="5">
    <source>
        <dbReference type="EnsemblPlants" id="TraesCS6B02G465900.1.cds1"/>
    </source>
</evidence>
<dbReference type="InterPro" id="IPR008974">
    <property type="entry name" value="TRAF-like"/>
</dbReference>
<dbReference type="Pfam" id="PF24570">
    <property type="entry name" value="BACK_BPM_SPOP"/>
    <property type="match status" value="1"/>
</dbReference>
<dbReference type="Pfam" id="PF22486">
    <property type="entry name" value="MATH_2"/>
    <property type="match status" value="1"/>
</dbReference>
<dbReference type="InterPro" id="IPR056423">
    <property type="entry name" value="BACK_BPM_SPOP"/>
</dbReference>
<feature type="domain" description="MATH" evidence="4">
    <location>
        <begin position="29"/>
        <end position="157"/>
    </location>
</feature>
<dbReference type="STRING" id="4565.A0A3B6PTZ4"/>
<dbReference type="InterPro" id="IPR011333">
    <property type="entry name" value="SKP1/BTB/POZ_sf"/>
</dbReference>
<reference evidence="5" key="1">
    <citation type="submission" date="2018-08" db="EMBL/GenBank/DDBJ databases">
        <authorList>
            <person name="Rossello M."/>
        </authorList>
    </citation>
    <scope>NUCLEOTIDE SEQUENCE [LARGE SCALE GENOMIC DNA]</scope>
    <source>
        <strain evidence="5">cv. Chinese Spring</strain>
    </source>
</reference>
<dbReference type="CDD" id="cd00121">
    <property type="entry name" value="MATH"/>
    <property type="match status" value="1"/>
</dbReference>
<dbReference type="SUPFAM" id="SSF54695">
    <property type="entry name" value="POZ domain"/>
    <property type="match status" value="1"/>
</dbReference>
<dbReference type="PROSITE" id="PS50097">
    <property type="entry name" value="BTB"/>
    <property type="match status" value="1"/>
</dbReference>
<name>A0A3B6PTZ4_WHEAT</name>
<dbReference type="AlphaFoldDB" id="A0A3B6PTZ4"/>
<dbReference type="PANTHER" id="PTHR26379">
    <property type="entry name" value="BTB/POZ AND MATH DOMAIN-CONTAINING PROTEIN 1"/>
    <property type="match status" value="1"/>
</dbReference>
<comment type="pathway">
    <text evidence="1">Protein modification; protein ubiquitination.</text>
</comment>
<gene>
    <name evidence="5" type="primary">LOC123135248</name>
</gene>
<dbReference type="Pfam" id="PF00651">
    <property type="entry name" value="BTB"/>
    <property type="match status" value="1"/>
</dbReference>
<dbReference type="EnsemblPlants" id="TraesCS6B02G465900.1">
    <property type="protein sequence ID" value="TraesCS6B02G465900.1.cds1"/>
    <property type="gene ID" value="TraesCS6B02G465900"/>
</dbReference>
<dbReference type="SMART" id="SM00225">
    <property type="entry name" value="BTB"/>
    <property type="match status" value="1"/>
</dbReference>
<evidence type="ECO:0000256" key="1">
    <source>
        <dbReference type="ARBA" id="ARBA00004906"/>
    </source>
</evidence>
<dbReference type="GeneID" id="123135248"/>
<evidence type="ECO:0000313" key="6">
    <source>
        <dbReference type="Proteomes" id="UP000019116"/>
    </source>
</evidence>
<protein>
    <recommendedName>
        <fullName evidence="7">BTB domain-containing protein</fullName>
    </recommendedName>
</protein>
<comment type="similarity">
    <text evidence="2">Belongs to the Tdpoz family.</text>
</comment>
<dbReference type="PANTHER" id="PTHR26379:SF472">
    <property type="entry name" value="MATH DOMAIN-CONTAINING PROTEIN"/>
    <property type="match status" value="1"/>
</dbReference>
<dbReference type="Gene3D" id="1.25.40.420">
    <property type="match status" value="1"/>
</dbReference>
<dbReference type="InterPro" id="IPR045005">
    <property type="entry name" value="BPM1-6"/>
</dbReference>
<dbReference type="PROSITE" id="PS50144">
    <property type="entry name" value="MATH"/>
    <property type="match status" value="1"/>
</dbReference>
<evidence type="ECO:0008006" key="7">
    <source>
        <dbReference type="Google" id="ProtNLM"/>
    </source>
</evidence>